<accession>A0A317XP42</accession>
<dbReference type="AlphaFoldDB" id="A0A317XP42"/>
<name>A0A317XP42_9BASI</name>
<organism evidence="1 2">
    <name type="scientific">Testicularia cyperi</name>
    <dbReference type="NCBI Taxonomy" id="1882483"/>
    <lineage>
        <taxon>Eukaryota</taxon>
        <taxon>Fungi</taxon>
        <taxon>Dikarya</taxon>
        <taxon>Basidiomycota</taxon>
        <taxon>Ustilaginomycotina</taxon>
        <taxon>Ustilaginomycetes</taxon>
        <taxon>Ustilaginales</taxon>
        <taxon>Anthracoideaceae</taxon>
        <taxon>Testicularia</taxon>
    </lineage>
</organism>
<proteinExistence type="predicted"/>
<dbReference type="InParanoid" id="A0A317XP42"/>
<reference evidence="1 2" key="1">
    <citation type="journal article" date="2018" name="Mol. Biol. Evol.">
        <title>Broad Genomic Sampling Reveals a Smut Pathogenic Ancestry of the Fungal Clade Ustilaginomycotina.</title>
        <authorList>
            <person name="Kijpornyongpan T."/>
            <person name="Mondo S.J."/>
            <person name="Barry K."/>
            <person name="Sandor L."/>
            <person name="Lee J."/>
            <person name="Lipzen A."/>
            <person name="Pangilinan J."/>
            <person name="LaButti K."/>
            <person name="Hainaut M."/>
            <person name="Henrissat B."/>
            <person name="Grigoriev I.V."/>
            <person name="Spatafora J.W."/>
            <person name="Aime M.C."/>
        </authorList>
    </citation>
    <scope>NUCLEOTIDE SEQUENCE [LARGE SCALE GENOMIC DNA]</scope>
    <source>
        <strain evidence="1 2">MCA 3645</strain>
    </source>
</reference>
<evidence type="ECO:0000313" key="2">
    <source>
        <dbReference type="Proteomes" id="UP000246740"/>
    </source>
</evidence>
<dbReference type="Proteomes" id="UP000246740">
    <property type="component" value="Unassembled WGS sequence"/>
</dbReference>
<protein>
    <submittedName>
        <fullName evidence="1">Uncharacterized protein</fullName>
    </submittedName>
</protein>
<evidence type="ECO:0000313" key="1">
    <source>
        <dbReference type="EMBL" id="PWY99168.1"/>
    </source>
</evidence>
<sequence>MTRSFPGSAPRLPALPLIDVTAGLYSLAYQSPCSLSSRCLAHSHHCPPRMSSPPQRIHTLSFLLAILPLVTRYSAFFFPA</sequence>
<keyword evidence="2" id="KW-1185">Reference proteome</keyword>
<dbReference type="EMBL" id="KZ819196">
    <property type="protein sequence ID" value="PWY99168.1"/>
    <property type="molecule type" value="Genomic_DNA"/>
</dbReference>
<gene>
    <name evidence="1" type="ORF">BCV70DRAFT_125741</name>
</gene>